<feature type="transmembrane region" description="Helical" evidence="8">
    <location>
        <begin position="248"/>
        <end position="266"/>
    </location>
</feature>
<comment type="similarity">
    <text evidence="2">Belongs to the BCCT transporter (TC 2.A.15) family.</text>
</comment>
<feature type="transmembrane region" description="Helical" evidence="8">
    <location>
        <begin position="341"/>
        <end position="366"/>
    </location>
</feature>
<feature type="transmembrane region" description="Helical" evidence="8">
    <location>
        <begin position="402"/>
        <end position="428"/>
    </location>
</feature>
<dbReference type="GO" id="GO:0022857">
    <property type="term" value="F:transmembrane transporter activity"/>
    <property type="evidence" value="ECO:0007669"/>
    <property type="project" value="InterPro"/>
</dbReference>
<evidence type="ECO:0000256" key="6">
    <source>
        <dbReference type="ARBA" id="ARBA00022989"/>
    </source>
</evidence>
<sequence length="494" mass="52170">MKPSAMTITALLLSAGIGLWGILDPKGLGTGAAGIVAAQFESLGWFIMLTASGMLIAAIYLAVSSFGSVRLGPEGSEPEFSTASWITMLFAAGMGVGLLFYGAAEPLTHFATLSAHVPPSRAAELALFVTYLNWGFHAWAIYGMVGLAIGYFGFRRGRPLLLSASVLESFGSARWTRAAGWVFDLMAIVAIAVGLAGSLAIGVFQIQAGLAGLLGMAPSAGLTGAVFLAVCVGVAIPLRRELGAGMARLSNIAMVIAVALLLYLLVMGPTSYLMNAVVTGFGRYVANVLKAGFATAEFLEEDVVGWFKAWTLNYMIWWLAWSPFVGVFIARISRGRTIREFLFGVIVAPTLFSILWFGVFGGLGFYDSLRIEGALAAISMENLDATTFALLDRFPLSVLTSAASIVAAFLFVVTSVVSAAFVLAMFATGGAENPPVRLRLTWGAVLAALGLAMVLVGDITLVRSVIALSAIVFIFIAPILVLCLFRALRREARS</sequence>
<evidence type="ECO:0000256" key="7">
    <source>
        <dbReference type="ARBA" id="ARBA00023136"/>
    </source>
</evidence>
<evidence type="ECO:0000256" key="3">
    <source>
        <dbReference type="ARBA" id="ARBA00022448"/>
    </source>
</evidence>
<keyword evidence="4" id="KW-1003">Cell membrane</keyword>
<feature type="transmembrane region" description="Helical" evidence="8">
    <location>
        <begin position="210"/>
        <end position="236"/>
    </location>
</feature>
<evidence type="ECO:0000256" key="8">
    <source>
        <dbReference type="SAM" id="Phobius"/>
    </source>
</evidence>
<feature type="transmembrane region" description="Helical" evidence="8">
    <location>
        <begin position="309"/>
        <end position="329"/>
    </location>
</feature>
<accession>A0AAU8ALT1</accession>
<evidence type="ECO:0000313" key="9">
    <source>
        <dbReference type="EMBL" id="XCC95688.1"/>
    </source>
</evidence>
<feature type="transmembrane region" description="Helical" evidence="8">
    <location>
        <begin position="5"/>
        <end position="23"/>
    </location>
</feature>
<feature type="transmembrane region" description="Helical" evidence="8">
    <location>
        <begin position="134"/>
        <end position="154"/>
    </location>
</feature>
<dbReference type="GO" id="GO:0005886">
    <property type="term" value="C:plasma membrane"/>
    <property type="evidence" value="ECO:0007669"/>
    <property type="project" value="UniProtKB-SubCell"/>
</dbReference>
<evidence type="ECO:0000256" key="4">
    <source>
        <dbReference type="ARBA" id="ARBA00022475"/>
    </source>
</evidence>
<evidence type="ECO:0000256" key="2">
    <source>
        <dbReference type="ARBA" id="ARBA00005658"/>
    </source>
</evidence>
<name>A0AAU8ALT1_9RHOB</name>
<protein>
    <submittedName>
        <fullName evidence="9">BCCT family transporter</fullName>
    </submittedName>
</protein>
<dbReference type="PANTHER" id="PTHR30047">
    <property type="entry name" value="HIGH-AFFINITY CHOLINE TRANSPORT PROTEIN-RELATED"/>
    <property type="match status" value="1"/>
</dbReference>
<evidence type="ECO:0000256" key="1">
    <source>
        <dbReference type="ARBA" id="ARBA00004651"/>
    </source>
</evidence>
<keyword evidence="3" id="KW-0813">Transport</keyword>
<proteinExistence type="inferred from homology"/>
<feature type="transmembrane region" description="Helical" evidence="8">
    <location>
        <begin position="465"/>
        <end position="488"/>
    </location>
</feature>
<feature type="transmembrane region" description="Helical" evidence="8">
    <location>
        <begin position="181"/>
        <end position="204"/>
    </location>
</feature>
<feature type="transmembrane region" description="Helical" evidence="8">
    <location>
        <begin position="440"/>
        <end position="459"/>
    </location>
</feature>
<evidence type="ECO:0000256" key="5">
    <source>
        <dbReference type="ARBA" id="ARBA00022692"/>
    </source>
</evidence>
<dbReference type="AlphaFoldDB" id="A0AAU8ALT1"/>
<keyword evidence="6 8" id="KW-1133">Transmembrane helix</keyword>
<dbReference type="InterPro" id="IPR000060">
    <property type="entry name" value="BCCT_transptr"/>
</dbReference>
<reference evidence="9" key="1">
    <citation type="submission" date="2023-02" db="EMBL/GenBank/DDBJ databases">
        <title>Description and genomic characterization of Salipiger bruguierae sp. nov., isolated from the sediment of mangrove plant Bruguiera sexangula.</title>
        <authorList>
            <person name="Long M."/>
        </authorList>
    </citation>
    <scope>NUCLEOTIDE SEQUENCE</scope>
    <source>
        <strain evidence="9">H15</strain>
    </source>
</reference>
<keyword evidence="7 8" id="KW-0472">Membrane</keyword>
<dbReference type="EMBL" id="CP123385">
    <property type="protein sequence ID" value="XCC95688.1"/>
    <property type="molecule type" value="Genomic_DNA"/>
</dbReference>
<organism evidence="9">
    <name type="scientific">Alloyangia sp. H15</name>
    <dbReference type="NCBI Taxonomy" id="3029062"/>
    <lineage>
        <taxon>Bacteria</taxon>
        <taxon>Pseudomonadati</taxon>
        <taxon>Pseudomonadota</taxon>
        <taxon>Alphaproteobacteria</taxon>
        <taxon>Rhodobacterales</taxon>
        <taxon>Roseobacteraceae</taxon>
        <taxon>Alloyangia</taxon>
    </lineage>
</organism>
<keyword evidence="5 8" id="KW-0812">Transmembrane</keyword>
<dbReference type="RefSeq" id="WP_353474554.1">
    <property type="nucleotide sequence ID" value="NZ_CP123385.1"/>
</dbReference>
<gene>
    <name evidence="9" type="ORF">PVT71_21645</name>
</gene>
<feature type="transmembrane region" description="Helical" evidence="8">
    <location>
        <begin position="43"/>
        <end position="63"/>
    </location>
</feature>
<dbReference type="PANTHER" id="PTHR30047:SF7">
    <property type="entry name" value="HIGH-AFFINITY CHOLINE TRANSPORT PROTEIN"/>
    <property type="match status" value="1"/>
</dbReference>
<feature type="transmembrane region" description="Helical" evidence="8">
    <location>
        <begin position="83"/>
        <end position="104"/>
    </location>
</feature>
<comment type="subcellular location">
    <subcellularLocation>
        <location evidence="1">Cell membrane</location>
        <topology evidence="1">Multi-pass membrane protein</topology>
    </subcellularLocation>
</comment>
<dbReference type="Pfam" id="PF02028">
    <property type="entry name" value="BCCT"/>
    <property type="match status" value="1"/>
</dbReference>